<comment type="caution">
    <text evidence="2">The sequence shown here is derived from an EMBL/GenBank/DDBJ whole genome shotgun (WGS) entry which is preliminary data.</text>
</comment>
<keyword evidence="3" id="KW-1185">Reference proteome</keyword>
<dbReference type="Proteomes" id="UP000265515">
    <property type="component" value="Unassembled WGS sequence"/>
</dbReference>
<dbReference type="Gramene" id="GBG83461">
    <property type="protein sequence ID" value="GBG83461"/>
    <property type="gene ID" value="CBR_g37173"/>
</dbReference>
<reference evidence="2 3" key="1">
    <citation type="journal article" date="2018" name="Cell">
        <title>The Chara Genome: Secondary Complexity and Implications for Plant Terrestrialization.</title>
        <authorList>
            <person name="Nishiyama T."/>
            <person name="Sakayama H."/>
            <person name="Vries J.D."/>
            <person name="Buschmann H."/>
            <person name="Saint-Marcoux D."/>
            <person name="Ullrich K.K."/>
            <person name="Haas F.B."/>
            <person name="Vanderstraeten L."/>
            <person name="Becker D."/>
            <person name="Lang D."/>
            <person name="Vosolsobe S."/>
            <person name="Rombauts S."/>
            <person name="Wilhelmsson P.K.I."/>
            <person name="Janitza P."/>
            <person name="Kern R."/>
            <person name="Heyl A."/>
            <person name="Rumpler F."/>
            <person name="Villalobos L.I.A.C."/>
            <person name="Clay J.M."/>
            <person name="Skokan R."/>
            <person name="Toyoda A."/>
            <person name="Suzuki Y."/>
            <person name="Kagoshima H."/>
            <person name="Schijlen E."/>
            <person name="Tajeshwar N."/>
            <person name="Catarino B."/>
            <person name="Hetherington A.J."/>
            <person name="Saltykova A."/>
            <person name="Bonnot C."/>
            <person name="Breuninger H."/>
            <person name="Symeonidi A."/>
            <person name="Radhakrishnan G.V."/>
            <person name="Van Nieuwerburgh F."/>
            <person name="Deforce D."/>
            <person name="Chang C."/>
            <person name="Karol K.G."/>
            <person name="Hedrich R."/>
            <person name="Ulvskov P."/>
            <person name="Glockner G."/>
            <person name="Delwiche C.F."/>
            <person name="Petrasek J."/>
            <person name="Van de Peer Y."/>
            <person name="Friml J."/>
            <person name="Beilby M."/>
            <person name="Dolan L."/>
            <person name="Kohara Y."/>
            <person name="Sugano S."/>
            <person name="Fujiyama A."/>
            <person name="Delaux P.-M."/>
            <person name="Quint M."/>
            <person name="TheiBen G."/>
            <person name="Hagemann M."/>
            <person name="Harholt J."/>
            <person name="Dunand C."/>
            <person name="Zachgo S."/>
            <person name="Langdale J."/>
            <person name="Maumus F."/>
            <person name="Straeten D.V.D."/>
            <person name="Gould S.B."/>
            <person name="Rensing S.A."/>
        </authorList>
    </citation>
    <scope>NUCLEOTIDE SEQUENCE [LARGE SCALE GENOMIC DNA]</scope>
    <source>
        <strain evidence="2 3">S276</strain>
    </source>
</reference>
<gene>
    <name evidence="2" type="ORF">CBR_g37173</name>
</gene>
<dbReference type="EMBL" id="BFEA01000440">
    <property type="protein sequence ID" value="GBG83461.1"/>
    <property type="molecule type" value="Genomic_DNA"/>
</dbReference>
<evidence type="ECO:0000313" key="3">
    <source>
        <dbReference type="Proteomes" id="UP000265515"/>
    </source>
</evidence>
<accession>A0A388LMH0</accession>
<name>A0A388LMH0_CHABU</name>
<feature type="compositionally biased region" description="Basic and acidic residues" evidence="1">
    <location>
        <begin position="26"/>
        <end position="36"/>
    </location>
</feature>
<evidence type="ECO:0000313" key="2">
    <source>
        <dbReference type="EMBL" id="GBG83461.1"/>
    </source>
</evidence>
<organism evidence="2 3">
    <name type="scientific">Chara braunii</name>
    <name type="common">Braun's stonewort</name>
    <dbReference type="NCBI Taxonomy" id="69332"/>
    <lineage>
        <taxon>Eukaryota</taxon>
        <taxon>Viridiplantae</taxon>
        <taxon>Streptophyta</taxon>
        <taxon>Charophyceae</taxon>
        <taxon>Charales</taxon>
        <taxon>Characeae</taxon>
        <taxon>Chara</taxon>
    </lineage>
</organism>
<feature type="region of interest" description="Disordered" evidence="1">
    <location>
        <begin position="1"/>
        <end position="44"/>
    </location>
</feature>
<evidence type="ECO:0000256" key="1">
    <source>
        <dbReference type="SAM" id="MobiDB-lite"/>
    </source>
</evidence>
<feature type="compositionally biased region" description="Basic and acidic residues" evidence="1">
    <location>
        <begin position="1"/>
        <end position="12"/>
    </location>
</feature>
<protein>
    <submittedName>
        <fullName evidence="2">Uncharacterized protein</fullName>
    </submittedName>
</protein>
<feature type="region of interest" description="Disordered" evidence="1">
    <location>
        <begin position="280"/>
        <end position="319"/>
    </location>
</feature>
<proteinExistence type="predicted"/>
<sequence>MLDSRARLEVEPVRTGMRKGMTQEEIAQHEPRKGGEDDSYSEAARDSRVVHSTTSCSESCTPIACPATSVGHNNGGDGGVGILLASTQTSVEIYGGPPAEVTITFPGGLAGGGWSLCDPDGQGGPARAEEVTAAAAVEGEVAASEEEVPAMAMGEEEVPAAATAEGEIAAAVEREKEVQAVATEEEEVRTATIVEGKEEAAPTAVVPDVYMKHDGADAIEDSDDAEEHLMQQFIMEELDPVVGGFTSGMAKGLGMSPPTGWQISEMGPHFDFNMSMGAPPSCGGSTSTDWAPSRDGAAGEMGTQTQRERTIGESPDTARCAETRGGVTYCSLKQEPTSSVMRCAHVKGPQRPAWH</sequence>
<dbReference type="AlphaFoldDB" id="A0A388LMH0"/>